<evidence type="ECO:0000256" key="3">
    <source>
        <dbReference type="ARBA" id="ARBA00022771"/>
    </source>
</evidence>
<dbReference type="CDD" id="cd10747">
    <property type="entry name" value="DnaJ_C"/>
    <property type="match status" value="1"/>
</dbReference>
<dbReference type="PANTHER" id="PTHR43096">
    <property type="entry name" value="DNAJ HOMOLOG 1, MITOCHONDRIAL-RELATED"/>
    <property type="match status" value="1"/>
</dbReference>
<keyword evidence="3 6" id="KW-0863">Zinc-finger</keyword>
<dbReference type="Pfam" id="PF00226">
    <property type="entry name" value="DnaJ"/>
    <property type="match status" value="1"/>
</dbReference>
<dbReference type="GO" id="GO:0051082">
    <property type="term" value="F:unfolded protein binding"/>
    <property type="evidence" value="ECO:0007669"/>
    <property type="project" value="UniProtKB-UniRule"/>
</dbReference>
<dbReference type="PANTHER" id="PTHR43096:SF52">
    <property type="entry name" value="DNAJ HOMOLOG 1, MITOCHONDRIAL-RELATED"/>
    <property type="match status" value="1"/>
</dbReference>
<feature type="domain" description="CR-type" evidence="9">
    <location>
        <begin position="141"/>
        <end position="223"/>
    </location>
</feature>
<evidence type="ECO:0000256" key="1">
    <source>
        <dbReference type="ARBA" id="ARBA00022723"/>
    </source>
</evidence>
<feature type="binding site" evidence="6">
    <location>
        <position position="214"/>
    </location>
    <ligand>
        <name>Zn(2+)</name>
        <dbReference type="ChEBI" id="CHEBI:29105"/>
        <label>1</label>
    </ligand>
</feature>
<accession>A0A449AJ28</accession>
<protein>
    <recommendedName>
        <fullName evidence="6">Chaperone protein DnaJ</fullName>
    </recommendedName>
</protein>
<dbReference type="InterPro" id="IPR036410">
    <property type="entry name" value="HSP_DnaJ_Cys-rich_dom_sf"/>
</dbReference>
<keyword evidence="6" id="KW-0963">Cytoplasm</keyword>
<comment type="domain">
    <text evidence="6">The J domain is necessary and sufficient to stimulate DnaK ATPase activity. Zinc center 1 plays an important role in the autonomous, DnaK-independent chaperone activity of DnaJ. Zinc center 2 is essential for interaction with DnaK and for DnaJ activity.</text>
</comment>
<dbReference type="CDD" id="cd06257">
    <property type="entry name" value="DnaJ"/>
    <property type="match status" value="1"/>
</dbReference>
<dbReference type="GO" id="GO:0008270">
    <property type="term" value="F:zinc ion binding"/>
    <property type="evidence" value="ECO:0007669"/>
    <property type="project" value="UniProtKB-UniRule"/>
</dbReference>
<evidence type="ECO:0000313" key="11">
    <source>
        <dbReference type="Proteomes" id="UP000289506"/>
    </source>
</evidence>
<evidence type="ECO:0000259" key="9">
    <source>
        <dbReference type="PROSITE" id="PS51188"/>
    </source>
</evidence>
<dbReference type="PROSITE" id="PS51188">
    <property type="entry name" value="ZF_CR"/>
    <property type="match status" value="1"/>
</dbReference>
<dbReference type="EMBL" id="LR214986">
    <property type="protein sequence ID" value="VEU65003.1"/>
    <property type="molecule type" value="Genomic_DNA"/>
</dbReference>
<dbReference type="GO" id="GO:0005737">
    <property type="term" value="C:cytoplasm"/>
    <property type="evidence" value="ECO:0007669"/>
    <property type="project" value="UniProtKB-SubCell"/>
</dbReference>
<comment type="function">
    <text evidence="6">Participates actively in the response to hyperosmotic and heat shock by preventing the aggregation of stress-denatured proteins and by disaggregating proteins, also in an autonomous, DnaK-independent fashion. Unfolded proteins bind initially to DnaJ; upon interaction with the DnaJ-bound protein, DnaK hydrolyzes its bound ATP, resulting in the formation of a stable complex. GrpE releases ADP from DnaK; ATP binding to DnaK triggers the release of the substrate protein, thus completing the reaction cycle. Several rounds of ATP-dependent interactions between DnaJ, DnaK and GrpE are required for fully efficient folding. Also involved, together with DnaK and GrpE, in the DNA replication of plasmids through activation of initiation proteins.</text>
</comment>
<evidence type="ECO:0000313" key="10">
    <source>
        <dbReference type="EMBL" id="VEU65003.1"/>
    </source>
</evidence>
<dbReference type="GO" id="GO:0009408">
    <property type="term" value="P:response to heat"/>
    <property type="evidence" value="ECO:0007669"/>
    <property type="project" value="InterPro"/>
</dbReference>
<dbReference type="Pfam" id="PF01556">
    <property type="entry name" value="DnaJ_C"/>
    <property type="match status" value="1"/>
</dbReference>
<dbReference type="FunFam" id="1.10.287.110:FF:000034">
    <property type="entry name" value="Chaperone protein DnaJ"/>
    <property type="match status" value="1"/>
</dbReference>
<dbReference type="GO" id="GO:0042026">
    <property type="term" value="P:protein refolding"/>
    <property type="evidence" value="ECO:0007669"/>
    <property type="project" value="TreeGrafter"/>
</dbReference>
<dbReference type="InterPro" id="IPR001623">
    <property type="entry name" value="DnaJ_domain"/>
</dbReference>
<comment type="caution">
    <text evidence="6">Lacks conserved residue(s) required for the propagation of feature annotation.</text>
</comment>
<comment type="cofactor">
    <cofactor evidence="6">
        <name>Zn(2+)</name>
        <dbReference type="ChEBI" id="CHEBI:29105"/>
    </cofactor>
    <text evidence="6">Binds 2 Zn(2+) ions per monomer.</text>
</comment>
<evidence type="ECO:0000256" key="7">
    <source>
        <dbReference type="PROSITE-ProRule" id="PRU00546"/>
    </source>
</evidence>
<dbReference type="RefSeq" id="WP_129720889.1">
    <property type="nucleotide sequence ID" value="NZ_CP140753.1"/>
</dbReference>
<dbReference type="PRINTS" id="PR00625">
    <property type="entry name" value="JDOMAIN"/>
</dbReference>
<dbReference type="SMART" id="SM00271">
    <property type="entry name" value="DnaJ"/>
    <property type="match status" value="1"/>
</dbReference>
<dbReference type="SUPFAM" id="SSF49493">
    <property type="entry name" value="HSP40/DnaJ peptide-binding domain"/>
    <property type="match status" value="2"/>
</dbReference>
<comment type="similarity">
    <text evidence="6">Belongs to the DnaJ family.</text>
</comment>
<feature type="domain" description="J" evidence="8">
    <location>
        <begin position="6"/>
        <end position="70"/>
    </location>
</feature>
<dbReference type="HAMAP" id="MF_01152">
    <property type="entry name" value="DnaJ"/>
    <property type="match status" value="1"/>
</dbReference>
<feature type="zinc finger region" description="CR-type" evidence="7">
    <location>
        <begin position="141"/>
        <end position="223"/>
    </location>
</feature>
<sequence>MSTKRDYYEILGVNKNATEKEIKTAYRSLAKQYHPDKLKDGTSDQKMKELNEAYEILSNSEKRNIYDKYGHDAANGRAGSGGFDASGFEGFQHGFGGFEDIFENIFGGFGSSSRKSSYNQPQRGDDEKIVKVISFMQSIQGDTLKETMNKYDYCLHCGGTGAESKSDISSCDKCNGNGYTFKKIRSIFGMTQQSVVCGYCSGTGKKVIKQCSNCRGNKYIKTNKNVNIPIAPGTDNNTLLKLNGYGKPGINGGPSGDLYIEIKVQDHKYFHRKGYDLYLDFPVSFVDIMLENNILVPTPYGNITITLKKSYESGQIIKIPGKGVQHKNYVGDLKLILKIIKPTISRTETKELTKILEKLNDTSNSDFTNIVNKTLK</sequence>
<evidence type="ECO:0000256" key="4">
    <source>
        <dbReference type="ARBA" id="ARBA00022833"/>
    </source>
</evidence>
<comment type="subcellular location">
    <subcellularLocation>
        <location evidence="6">Cytoplasm</location>
    </subcellularLocation>
</comment>
<feature type="binding site" evidence="6">
    <location>
        <position position="154"/>
    </location>
    <ligand>
        <name>Zn(2+)</name>
        <dbReference type="ChEBI" id="CHEBI:29105"/>
        <label>1</label>
    </ligand>
</feature>
<evidence type="ECO:0000259" key="8">
    <source>
        <dbReference type="PROSITE" id="PS50076"/>
    </source>
</evidence>
<dbReference type="InterPro" id="IPR002939">
    <property type="entry name" value="DnaJ_C"/>
</dbReference>
<keyword evidence="6" id="KW-0235">DNA replication</keyword>
<organism evidence="10 11">
    <name type="scientific">Mycoplasmopsis cynos</name>
    <dbReference type="NCBI Taxonomy" id="171284"/>
    <lineage>
        <taxon>Bacteria</taxon>
        <taxon>Bacillati</taxon>
        <taxon>Mycoplasmatota</taxon>
        <taxon>Mycoplasmoidales</taxon>
        <taxon>Metamycoplasmataceae</taxon>
        <taxon>Mycoplasmopsis</taxon>
    </lineage>
</organism>
<dbReference type="Gene3D" id="2.10.230.10">
    <property type="entry name" value="Heat shock protein DnaJ, cysteine-rich domain"/>
    <property type="match status" value="1"/>
</dbReference>
<feature type="binding site" evidence="6">
    <location>
        <position position="157"/>
    </location>
    <ligand>
        <name>Zn(2+)</name>
        <dbReference type="ChEBI" id="CHEBI:29105"/>
        <label>1</label>
    </ligand>
</feature>
<dbReference type="SUPFAM" id="SSF57938">
    <property type="entry name" value="DnaJ/Hsp40 cysteine-rich domain"/>
    <property type="match status" value="1"/>
</dbReference>
<dbReference type="GO" id="GO:0031072">
    <property type="term" value="F:heat shock protein binding"/>
    <property type="evidence" value="ECO:0007669"/>
    <property type="project" value="InterPro"/>
</dbReference>
<dbReference type="AlphaFoldDB" id="A0A449AJ28"/>
<dbReference type="Gene3D" id="1.10.287.110">
    <property type="entry name" value="DnaJ domain"/>
    <property type="match status" value="1"/>
</dbReference>
<dbReference type="Gene3D" id="2.60.260.20">
    <property type="entry name" value="Urease metallochaperone UreE, N-terminal domain"/>
    <property type="match status" value="2"/>
</dbReference>
<dbReference type="InterPro" id="IPR036869">
    <property type="entry name" value="J_dom_sf"/>
</dbReference>
<dbReference type="GO" id="GO:0006260">
    <property type="term" value="P:DNA replication"/>
    <property type="evidence" value="ECO:0007669"/>
    <property type="project" value="UniProtKB-KW"/>
</dbReference>
<evidence type="ECO:0000256" key="5">
    <source>
        <dbReference type="ARBA" id="ARBA00023186"/>
    </source>
</evidence>
<dbReference type="GO" id="GO:0005524">
    <property type="term" value="F:ATP binding"/>
    <property type="evidence" value="ECO:0007669"/>
    <property type="project" value="InterPro"/>
</dbReference>
<evidence type="ECO:0000256" key="2">
    <source>
        <dbReference type="ARBA" id="ARBA00022737"/>
    </source>
</evidence>
<dbReference type="Proteomes" id="UP000289506">
    <property type="component" value="Plasmid 13"/>
</dbReference>
<feature type="binding site" evidence="6">
    <location>
        <position position="174"/>
    </location>
    <ligand>
        <name>Zn(2+)</name>
        <dbReference type="ChEBI" id="CHEBI:29105"/>
        <label>2</label>
    </ligand>
</feature>
<dbReference type="InterPro" id="IPR012724">
    <property type="entry name" value="DnaJ"/>
</dbReference>
<keyword evidence="1 6" id="KW-0479">Metal-binding</keyword>
<dbReference type="PROSITE" id="PS50076">
    <property type="entry name" value="DNAJ_2"/>
    <property type="match status" value="1"/>
</dbReference>
<keyword evidence="5 6" id="KW-0143">Chaperone</keyword>
<feature type="binding site" evidence="6">
    <location>
        <position position="197"/>
    </location>
    <ligand>
        <name>Zn(2+)</name>
        <dbReference type="ChEBI" id="CHEBI:29105"/>
        <label>2</label>
    </ligand>
</feature>
<proteinExistence type="inferred from homology"/>
<reference evidence="10 11" key="1">
    <citation type="submission" date="2019-01" db="EMBL/GenBank/DDBJ databases">
        <authorList>
            <consortium name="Pathogen Informatics"/>
        </authorList>
    </citation>
    <scope>NUCLEOTIDE SEQUENCE [LARGE SCALE GENOMIC DNA]</scope>
    <source>
        <strain evidence="10 11">NCTC10142</strain>
        <plasmid evidence="11">13</plasmid>
    </source>
</reference>
<name>A0A449AJ28_9BACT</name>
<comment type="subunit">
    <text evidence="6">Homodimer.</text>
</comment>
<dbReference type="CDD" id="cd10719">
    <property type="entry name" value="DnaJ_zf"/>
    <property type="match status" value="1"/>
</dbReference>
<keyword evidence="6 10" id="KW-0346">Stress response</keyword>
<keyword evidence="2 6" id="KW-0677">Repeat</keyword>
<feature type="binding site" evidence="6">
    <location>
        <position position="200"/>
    </location>
    <ligand>
        <name>Zn(2+)</name>
        <dbReference type="ChEBI" id="CHEBI:29105"/>
        <label>2</label>
    </ligand>
</feature>
<dbReference type="InterPro" id="IPR008971">
    <property type="entry name" value="HSP40/DnaJ_pept-bd"/>
</dbReference>
<geneLocation type="plasmid" evidence="10 11">
    <name>13</name>
</geneLocation>
<gene>
    <name evidence="10" type="primary">MCYN0748</name>
    <name evidence="6" type="synonym">dnaJ</name>
    <name evidence="10" type="ORF">NCTC10142_00779</name>
</gene>
<dbReference type="SUPFAM" id="SSF46565">
    <property type="entry name" value="Chaperone J-domain"/>
    <property type="match status" value="1"/>
</dbReference>
<feature type="binding site" evidence="6">
    <location>
        <position position="171"/>
    </location>
    <ligand>
        <name>Zn(2+)</name>
        <dbReference type="ChEBI" id="CHEBI:29105"/>
        <label>2</label>
    </ligand>
</feature>
<dbReference type="InterPro" id="IPR001305">
    <property type="entry name" value="HSP_DnaJ_Cys-rich_dom"/>
</dbReference>
<evidence type="ECO:0000256" key="6">
    <source>
        <dbReference type="HAMAP-Rule" id="MF_01152"/>
    </source>
</evidence>
<dbReference type="Pfam" id="PF00684">
    <property type="entry name" value="DnaJ_CXXCXGXG"/>
    <property type="match status" value="1"/>
</dbReference>
<keyword evidence="4 6" id="KW-0862">Zinc</keyword>
<feature type="binding site" evidence="6">
    <location>
        <position position="211"/>
    </location>
    <ligand>
        <name>Zn(2+)</name>
        <dbReference type="ChEBI" id="CHEBI:29105"/>
        <label>1</label>
    </ligand>
</feature>
<keyword evidence="10" id="KW-0614">Plasmid</keyword>